<dbReference type="EMBL" id="BTSY01000002">
    <property type="protein sequence ID" value="GMT13269.1"/>
    <property type="molecule type" value="Genomic_DNA"/>
</dbReference>
<reference evidence="1" key="1">
    <citation type="submission" date="2023-10" db="EMBL/GenBank/DDBJ databases">
        <title>Genome assembly of Pristionchus species.</title>
        <authorList>
            <person name="Yoshida K."/>
            <person name="Sommer R.J."/>
        </authorList>
    </citation>
    <scope>NUCLEOTIDE SEQUENCE</scope>
    <source>
        <strain evidence="1">RS5133</strain>
    </source>
</reference>
<organism evidence="1 2">
    <name type="scientific">Pristionchus fissidentatus</name>
    <dbReference type="NCBI Taxonomy" id="1538716"/>
    <lineage>
        <taxon>Eukaryota</taxon>
        <taxon>Metazoa</taxon>
        <taxon>Ecdysozoa</taxon>
        <taxon>Nematoda</taxon>
        <taxon>Chromadorea</taxon>
        <taxon>Rhabditida</taxon>
        <taxon>Rhabditina</taxon>
        <taxon>Diplogasteromorpha</taxon>
        <taxon>Diplogasteroidea</taxon>
        <taxon>Neodiplogasteridae</taxon>
        <taxon>Pristionchus</taxon>
    </lineage>
</organism>
<evidence type="ECO:0000313" key="2">
    <source>
        <dbReference type="Proteomes" id="UP001432322"/>
    </source>
</evidence>
<dbReference type="Proteomes" id="UP001432322">
    <property type="component" value="Unassembled WGS sequence"/>
</dbReference>
<comment type="caution">
    <text evidence="1">The sequence shown here is derived from an EMBL/GenBank/DDBJ whole genome shotgun (WGS) entry which is preliminary data.</text>
</comment>
<accession>A0AAV5V5X8</accession>
<dbReference type="AlphaFoldDB" id="A0AAV5V5X8"/>
<evidence type="ECO:0008006" key="3">
    <source>
        <dbReference type="Google" id="ProtNLM"/>
    </source>
</evidence>
<keyword evidence="2" id="KW-1185">Reference proteome</keyword>
<name>A0AAV5V5X8_9BILA</name>
<gene>
    <name evidence="1" type="ORF">PFISCL1PPCAC_4566</name>
</gene>
<sequence>MIITNELKIQNSHLKVVILIVEKYPPGLVMKFVVEELERNPFSLPIRLRLASILKTVFFEPKDVHEIRDLVVKYPALAAECYDPIIKLLERKYAYTEHERRLDEQRAVVAQLLTKFSPETDFVETDDEFEIANAQSTSENIFEII</sequence>
<protein>
    <recommendedName>
        <fullName evidence="3">Symplekin C-terminal domain-containing protein</fullName>
    </recommendedName>
</protein>
<evidence type="ECO:0000313" key="1">
    <source>
        <dbReference type="EMBL" id="GMT13269.1"/>
    </source>
</evidence>
<proteinExistence type="predicted"/>